<accession>A0ABQ6CB96</accession>
<evidence type="ECO:0000256" key="8">
    <source>
        <dbReference type="SAM" id="SignalP"/>
    </source>
</evidence>
<evidence type="ECO:0000256" key="2">
    <source>
        <dbReference type="ARBA" id="ARBA00005992"/>
    </source>
</evidence>
<comment type="similarity">
    <text evidence="2">Belongs to the YkuD family.</text>
</comment>
<dbReference type="PANTHER" id="PTHR36699:SF1">
    <property type="entry name" value="L,D-TRANSPEPTIDASE YAFK-RELATED"/>
    <property type="match status" value="1"/>
</dbReference>
<evidence type="ECO:0000256" key="4">
    <source>
        <dbReference type="ARBA" id="ARBA00022960"/>
    </source>
</evidence>
<keyword evidence="8" id="KW-0732">Signal</keyword>
<dbReference type="CDD" id="cd16913">
    <property type="entry name" value="YkuD_like"/>
    <property type="match status" value="1"/>
</dbReference>
<keyword evidence="11" id="KW-1185">Reference proteome</keyword>
<dbReference type="SUPFAM" id="SSF141523">
    <property type="entry name" value="L,D-transpeptidase catalytic domain-like"/>
    <property type="match status" value="1"/>
</dbReference>
<dbReference type="PROSITE" id="PS52029">
    <property type="entry name" value="LD_TPASE"/>
    <property type="match status" value="1"/>
</dbReference>
<dbReference type="PROSITE" id="PS51257">
    <property type="entry name" value="PROKAR_LIPOPROTEIN"/>
    <property type="match status" value="1"/>
</dbReference>
<dbReference type="InterPro" id="IPR038063">
    <property type="entry name" value="Transpep_catalytic_dom"/>
</dbReference>
<evidence type="ECO:0000256" key="1">
    <source>
        <dbReference type="ARBA" id="ARBA00004752"/>
    </source>
</evidence>
<feature type="chain" id="PRO_5045752542" description="L,D-TPase catalytic domain-containing protein" evidence="8">
    <location>
        <begin position="24"/>
        <end position="528"/>
    </location>
</feature>
<comment type="pathway">
    <text evidence="1 7">Cell wall biogenesis; peptidoglycan biosynthesis.</text>
</comment>
<feature type="active site" description="Nucleophile" evidence="7">
    <location>
        <position position="150"/>
    </location>
</feature>
<proteinExistence type="inferred from homology"/>
<feature type="signal peptide" evidence="8">
    <location>
        <begin position="1"/>
        <end position="23"/>
    </location>
</feature>
<comment type="caution">
    <text evidence="10">The sequence shown here is derived from an EMBL/GenBank/DDBJ whole genome shotgun (WGS) entry which is preliminary data.</text>
</comment>
<evidence type="ECO:0000313" key="11">
    <source>
        <dbReference type="Proteomes" id="UP001156882"/>
    </source>
</evidence>
<keyword evidence="4 7" id="KW-0133">Cell shape</keyword>
<evidence type="ECO:0000313" key="10">
    <source>
        <dbReference type="EMBL" id="GLS17666.1"/>
    </source>
</evidence>
<evidence type="ECO:0000256" key="3">
    <source>
        <dbReference type="ARBA" id="ARBA00022679"/>
    </source>
</evidence>
<reference evidence="11" key="1">
    <citation type="journal article" date="2019" name="Int. J. Syst. Evol. Microbiol.">
        <title>The Global Catalogue of Microorganisms (GCM) 10K type strain sequencing project: providing services to taxonomists for standard genome sequencing and annotation.</title>
        <authorList>
            <consortium name="The Broad Institute Genomics Platform"/>
            <consortium name="The Broad Institute Genome Sequencing Center for Infectious Disease"/>
            <person name="Wu L."/>
            <person name="Ma J."/>
        </authorList>
    </citation>
    <scope>NUCLEOTIDE SEQUENCE [LARGE SCALE GENOMIC DNA]</scope>
    <source>
        <strain evidence="11">NBRC 101365</strain>
    </source>
</reference>
<dbReference type="Proteomes" id="UP001156882">
    <property type="component" value="Unassembled WGS sequence"/>
</dbReference>
<feature type="active site" description="Proton donor/acceptor" evidence="7">
    <location>
        <position position="142"/>
    </location>
</feature>
<organism evidence="10 11">
    <name type="scientific">Labrys miyagiensis</name>
    <dbReference type="NCBI Taxonomy" id="346912"/>
    <lineage>
        <taxon>Bacteria</taxon>
        <taxon>Pseudomonadati</taxon>
        <taxon>Pseudomonadota</taxon>
        <taxon>Alphaproteobacteria</taxon>
        <taxon>Hyphomicrobiales</taxon>
        <taxon>Xanthobacteraceae</taxon>
        <taxon>Labrys</taxon>
    </lineage>
</organism>
<dbReference type="EMBL" id="BSPC01000005">
    <property type="protein sequence ID" value="GLS17666.1"/>
    <property type="molecule type" value="Genomic_DNA"/>
</dbReference>
<sequence length="528" mass="55712">MRKIAMAVPVMLLAAACSNQNGASIRSLSPVPASLLAEMQAKDMARTAPILVRVYKKESELELWKQTSSGKYALLKTYPICRWSGQLGPKKVEGDRQVPEGFYNVGMSQLNPNSKYYLSFDVGYPNNFDRQLGRAGGDIMVHGSCSSRGCFAMTDKQMAEIYAVAREALQAGEGSFQLQSYPFHMTAENMAKNRRNPNLGFWQNLKEGSDNFEVTKQAVKTDVCKGRYVFNGDGGAGCGISPANPSVAAAVYDKKRNDEAKIASLISSGTKAYNYIYQDGGSNPIFVARAVDQSAVPGKDRPFTYSTVDVTEVALNDNGAPATAADAQAARQVTYSAAEELLQSEAAVARRPLRGPADPKAVVARQQSVYAGLMGGKLPADALPAAQPAAVATVDVPGRPSLVAAAPAPAEVTAPGPKVAAAAPAGGDQPFYASWLGFASEPAKPAQPVLTAQADPVQTGTVPETKTKNGKKLVRQTVTPGKPVVASVAPPADQVAALPSSAANPPAEQPFYKRWLNWGGDSTATPAN</sequence>
<protein>
    <recommendedName>
        <fullName evidence="9">L,D-TPase catalytic domain-containing protein</fullName>
    </recommendedName>
</protein>
<evidence type="ECO:0000256" key="7">
    <source>
        <dbReference type="PROSITE-ProRule" id="PRU01373"/>
    </source>
</evidence>
<keyword evidence="3" id="KW-0808">Transferase</keyword>
<keyword evidence="6 7" id="KW-0961">Cell wall biogenesis/degradation</keyword>
<keyword evidence="5 7" id="KW-0573">Peptidoglycan synthesis</keyword>
<evidence type="ECO:0000256" key="6">
    <source>
        <dbReference type="ARBA" id="ARBA00023316"/>
    </source>
</evidence>
<dbReference type="PANTHER" id="PTHR36699">
    <property type="entry name" value="LD-TRANSPEPTIDASE"/>
    <property type="match status" value="1"/>
</dbReference>
<dbReference type="InterPro" id="IPR005490">
    <property type="entry name" value="LD_TPept_cat_dom"/>
</dbReference>
<name>A0ABQ6CB96_9HYPH</name>
<dbReference type="Pfam" id="PF03734">
    <property type="entry name" value="YkuD"/>
    <property type="match status" value="1"/>
</dbReference>
<feature type="domain" description="L,D-TPase catalytic" evidence="9">
    <location>
        <begin position="50"/>
        <end position="181"/>
    </location>
</feature>
<evidence type="ECO:0000259" key="9">
    <source>
        <dbReference type="PROSITE" id="PS52029"/>
    </source>
</evidence>
<evidence type="ECO:0000256" key="5">
    <source>
        <dbReference type="ARBA" id="ARBA00022984"/>
    </source>
</evidence>
<gene>
    <name evidence="10" type="ORF">GCM10007874_06810</name>
</gene>